<sequence>MKKDTGLLIAKAAAVAASAFAAGALLLKFKKDNDTLTAYENEDDDDFGDIDTLDNINPDTTTREYVAINITGNSSKNISESDDTDR</sequence>
<dbReference type="HOGENOM" id="CLU_2491398_0_0_9"/>
<evidence type="ECO:0000256" key="1">
    <source>
        <dbReference type="SAM" id="SignalP"/>
    </source>
</evidence>
<dbReference type="Proteomes" id="UP000003136">
    <property type="component" value="Unassembled WGS sequence"/>
</dbReference>
<proteinExistence type="predicted"/>
<evidence type="ECO:0000313" key="3">
    <source>
        <dbReference type="Proteomes" id="UP000003136"/>
    </source>
</evidence>
<name>B7AR24_9FIRM</name>
<keyword evidence="1" id="KW-0732">Signal</keyword>
<gene>
    <name evidence="2" type="ORF">BACPEC_01134</name>
</gene>
<protein>
    <recommendedName>
        <fullName evidence="4">DUF4366 domain-containing protein</fullName>
    </recommendedName>
</protein>
<keyword evidence="3" id="KW-1185">Reference proteome</keyword>
<organism evidence="2 3">
    <name type="scientific">[Bacteroides] pectinophilus ATCC 43243</name>
    <dbReference type="NCBI Taxonomy" id="483218"/>
    <lineage>
        <taxon>Bacteria</taxon>
        <taxon>Bacillati</taxon>
        <taxon>Bacillota</taxon>
        <taxon>Clostridia</taxon>
        <taxon>Eubacteriales</taxon>
    </lineage>
</organism>
<dbReference type="AlphaFoldDB" id="B7AR24"/>
<dbReference type="EMBL" id="ABVQ01000035">
    <property type="protein sequence ID" value="EEC58146.1"/>
    <property type="molecule type" value="Genomic_DNA"/>
</dbReference>
<evidence type="ECO:0000313" key="2">
    <source>
        <dbReference type="EMBL" id="EEC58146.1"/>
    </source>
</evidence>
<feature type="signal peptide" evidence="1">
    <location>
        <begin position="1"/>
        <end position="21"/>
    </location>
</feature>
<dbReference type="STRING" id="483218.BACPEC_01134"/>
<feature type="chain" id="PRO_5002853658" description="DUF4366 domain-containing protein" evidence="1">
    <location>
        <begin position="22"/>
        <end position="86"/>
    </location>
</feature>
<comment type="caution">
    <text evidence="2">The sequence shown here is derived from an EMBL/GenBank/DDBJ whole genome shotgun (WGS) entry which is preliminary data.</text>
</comment>
<reference evidence="2 3" key="2">
    <citation type="submission" date="2008-11" db="EMBL/GenBank/DDBJ databases">
        <authorList>
            <person name="Fulton L."/>
            <person name="Clifton S."/>
            <person name="Fulton B."/>
            <person name="Xu J."/>
            <person name="Minx P."/>
            <person name="Pepin K.H."/>
            <person name="Johnson M."/>
            <person name="Bhonagiri V."/>
            <person name="Nash W.E."/>
            <person name="Mardis E.R."/>
            <person name="Wilson R.K."/>
        </authorList>
    </citation>
    <scope>NUCLEOTIDE SEQUENCE [LARGE SCALE GENOMIC DNA]</scope>
    <source>
        <strain evidence="2 3">ATCC 43243</strain>
    </source>
</reference>
<accession>B7AR24</accession>
<reference evidence="2 3" key="1">
    <citation type="submission" date="2008-11" db="EMBL/GenBank/DDBJ databases">
        <title>Draft genome sequence of Bacteroides pectinophilus (ATCC 43243).</title>
        <authorList>
            <person name="Sudarsanam P."/>
            <person name="Ley R."/>
            <person name="Guruge J."/>
            <person name="Turnbaugh P.J."/>
            <person name="Mahowald M."/>
            <person name="Liep D."/>
            <person name="Gordon J."/>
        </authorList>
    </citation>
    <scope>NUCLEOTIDE SEQUENCE [LARGE SCALE GENOMIC DNA]</scope>
    <source>
        <strain evidence="2 3">ATCC 43243</strain>
    </source>
</reference>
<evidence type="ECO:0008006" key="4">
    <source>
        <dbReference type="Google" id="ProtNLM"/>
    </source>
</evidence>